<protein>
    <submittedName>
        <fullName evidence="1">Uncharacterized protein</fullName>
    </submittedName>
</protein>
<reference evidence="1" key="1">
    <citation type="submission" date="2020-02" db="EMBL/GenBank/DDBJ databases">
        <authorList>
            <person name="Meier V. D."/>
        </authorList>
    </citation>
    <scope>NUCLEOTIDE SEQUENCE</scope>
    <source>
        <strain evidence="1">AVDCRST_MAG64</strain>
    </source>
</reference>
<dbReference type="EMBL" id="CADCUQ010000562">
    <property type="protein sequence ID" value="CAA9414516.1"/>
    <property type="molecule type" value="Genomic_DNA"/>
</dbReference>
<evidence type="ECO:0000313" key="1">
    <source>
        <dbReference type="EMBL" id="CAA9414516.1"/>
    </source>
</evidence>
<sequence>MEWQQARVNGQTRFVRPNAFRMTTSR</sequence>
<organism evidence="1">
    <name type="scientific">uncultured Phycisphaerae bacterium</name>
    <dbReference type="NCBI Taxonomy" id="904963"/>
    <lineage>
        <taxon>Bacteria</taxon>
        <taxon>Pseudomonadati</taxon>
        <taxon>Planctomycetota</taxon>
        <taxon>Phycisphaerae</taxon>
        <taxon>environmental samples</taxon>
    </lineage>
</organism>
<accession>A0A6J4PIJ2</accession>
<dbReference type="AlphaFoldDB" id="A0A6J4PIJ2"/>
<gene>
    <name evidence="1" type="ORF">AVDCRST_MAG64-2527</name>
</gene>
<name>A0A6J4PIJ2_9BACT</name>
<proteinExistence type="predicted"/>